<dbReference type="Proteomes" id="UP000034320">
    <property type="component" value="Unassembled WGS sequence"/>
</dbReference>
<dbReference type="Gene3D" id="1.20.120.910">
    <property type="entry name" value="DksA, coiled-coil domain"/>
    <property type="match status" value="1"/>
</dbReference>
<feature type="compositionally biased region" description="Basic and acidic residues" evidence="5">
    <location>
        <begin position="51"/>
        <end position="61"/>
    </location>
</feature>
<evidence type="ECO:0000256" key="5">
    <source>
        <dbReference type="SAM" id="MobiDB-lite"/>
    </source>
</evidence>
<feature type="domain" description="Zinc finger DksA/TraR C4-type" evidence="6">
    <location>
        <begin position="86"/>
        <end position="121"/>
    </location>
</feature>
<keyword evidence="1" id="KW-0479">Metal-binding</keyword>
<comment type="caution">
    <text evidence="7">The sequence shown here is derived from an EMBL/GenBank/DDBJ whole genome shotgun (WGS) entry which is preliminary data.</text>
</comment>
<dbReference type="PANTHER" id="PTHR33823">
    <property type="entry name" value="RNA POLYMERASE-BINDING TRANSCRIPTION FACTOR DKSA-RELATED"/>
    <property type="match status" value="1"/>
</dbReference>
<dbReference type="SUPFAM" id="SSF57716">
    <property type="entry name" value="Glucocorticoid receptor-like (DNA-binding domain)"/>
    <property type="match status" value="1"/>
</dbReference>
<dbReference type="AlphaFoldDB" id="A0A0G1BL92"/>
<keyword evidence="3" id="KW-0862">Zinc</keyword>
<dbReference type="Pfam" id="PF01258">
    <property type="entry name" value="zf-dskA_traR"/>
    <property type="match status" value="1"/>
</dbReference>
<feature type="zinc finger region" description="dksA C4-type" evidence="4">
    <location>
        <begin position="91"/>
        <end position="115"/>
    </location>
</feature>
<dbReference type="GO" id="GO:0008270">
    <property type="term" value="F:zinc ion binding"/>
    <property type="evidence" value="ECO:0007669"/>
    <property type="project" value="UniProtKB-KW"/>
</dbReference>
<dbReference type="PROSITE" id="PS51128">
    <property type="entry name" value="ZF_DKSA_2"/>
    <property type="match status" value="1"/>
</dbReference>
<dbReference type="EMBL" id="LCDD01000009">
    <property type="protein sequence ID" value="KKS47066.1"/>
    <property type="molecule type" value="Genomic_DNA"/>
</dbReference>
<name>A0A0G1BL92_9BACT</name>
<evidence type="ECO:0000313" key="8">
    <source>
        <dbReference type="Proteomes" id="UP000034320"/>
    </source>
</evidence>
<gene>
    <name evidence="7" type="ORF">UV09_C0009G0005</name>
</gene>
<evidence type="ECO:0000256" key="1">
    <source>
        <dbReference type="ARBA" id="ARBA00022723"/>
    </source>
</evidence>
<feature type="region of interest" description="Disordered" evidence="5">
    <location>
        <begin position="31"/>
        <end position="61"/>
    </location>
</feature>
<evidence type="ECO:0000256" key="3">
    <source>
        <dbReference type="ARBA" id="ARBA00022833"/>
    </source>
</evidence>
<dbReference type="InterPro" id="IPR000962">
    <property type="entry name" value="Znf_DskA_TraR"/>
</dbReference>
<evidence type="ECO:0000256" key="4">
    <source>
        <dbReference type="PROSITE-ProRule" id="PRU00510"/>
    </source>
</evidence>
<evidence type="ECO:0000313" key="7">
    <source>
        <dbReference type="EMBL" id="KKS47066.1"/>
    </source>
</evidence>
<proteinExistence type="predicted"/>
<sequence length="121" mass="13914">MKMKFPHNLIDGIYQNLVGLKDKIEKRISSLKMQDPYSDPDRVNDNAASDTDAKEESTHERTEAIEKVLKSSLEEINLALERIKKGTYGKCLNCRKKISLDRLAIKPTALYCVECERKKEK</sequence>
<protein>
    <recommendedName>
        <fullName evidence="6">Zinc finger DksA/TraR C4-type domain-containing protein</fullName>
    </recommendedName>
</protein>
<dbReference type="PANTHER" id="PTHR33823:SF4">
    <property type="entry name" value="GENERAL STRESS PROTEIN 16O"/>
    <property type="match status" value="1"/>
</dbReference>
<keyword evidence="2" id="KW-0863">Zinc-finger</keyword>
<organism evidence="7 8">
    <name type="scientific">Candidatus Gottesmanbacteria bacterium GW2011_GWA2_42_18</name>
    <dbReference type="NCBI Taxonomy" id="1618442"/>
    <lineage>
        <taxon>Bacteria</taxon>
        <taxon>Candidatus Gottesmaniibacteriota</taxon>
    </lineage>
</organism>
<accession>A0A0G1BL92</accession>
<evidence type="ECO:0000256" key="2">
    <source>
        <dbReference type="ARBA" id="ARBA00022771"/>
    </source>
</evidence>
<evidence type="ECO:0000259" key="6">
    <source>
        <dbReference type="Pfam" id="PF01258"/>
    </source>
</evidence>
<reference evidence="7 8" key="1">
    <citation type="journal article" date="2015" name="Nature">
        <title>rRNA introns, odd ribosomes, and small enigmatic genomes across a large radiation of phyla.</title>
        <authorList>
            <person name="Brown C.T."/>
            <person name="Hug L.A."/>
            <person name="Thomas B.C."/>
            <person name="Sharon I."/>
            <person name="Castelle C.J."/>
            <person name="Singh A."/>
            <person name="Wilkins M.J."/>
            <person name="Williams K.H."/>
            <person name="Banfield J.F."/>
        </authorList>
    </citation>
    <scope>NUCLEOTIDE SEQUENCE [LARGE SCALE GENOMIC DNA]</scope>
</reference>